<evidence type="ECO:0000256" key="5">
    <source>
        <dbReference type="ARBA" id="ARBA00022989"/>
    </source>
</evidence>
<feature type="transmembrane region" description="Helical" evidence="8">
    <location>
        <begin position="104"/>
        <end position="129"/>
    </location>
</feature>
<accession>A0A1M4WTH9</accession>
<feature type="transmembrane region" description="Helical" evidence="8">
    <location>
        <begin position="203"/>
        <end position="223"/>
    </location>
</feature>
<dbReference type="InterPro" id="IPR006043">
    <property type="entry name" value="NCS2"/>
</dbReference>
<feature type="transmembrane region" description="Helical" evidence="8">
    <location>
        <begin position="330"/>
        <end position="348"/>
    </location>
</feature>
<dbReference type="PANTHER" id="PTHR42810:SF2">
    <property type="entry name" value="PURINE PERMEASE C1399.01C-RELATED"/>
    <property type="match status" value="1"/>
</dbReference>
<keyword evidence="10" id="KW-1185">Reference proteome</keyword>
<feature type="transmembrane region" description="Helical" evidence="8">
    <location>
        <begin position="180"/>
        <end position="196"/>
    </location>
</feature>
<evidence type="ECO:0000256" key="8">
    <source>
        <dbReference type="SAM" id="Phobius"/>
    </source>
</evidence>
<feature type="transmembrane region" description="Helical" evidence="8">
    <location>
        <begin position="247"/>
        <end position="273"/>
    </location>
</feature>
<evidence type="ECO:0000256" key="3">
    <source>
        <dbReference type="ARBA" id="ARBA00022448"/>
    </source>
</evidence>
<keyword evidence="5 8" id="KW-1133">Transmembrane helix</keyword>
<feature type="transmembrane region" description="Helical" evidence="8">
    <location>
        <begin position="141"/>
        <end position="160"/>
    </location>
</feature>
<evidence type="ECO:0000313" key="10">
    <source>
        <dbReference type="Proteomes" id="UP000184485"/>
    </source>
</evidence>
<evidence type="ECO:0000256" key="7">
    <source>
        <dbReference type="SAM" id="MobiDB-lite"/>
    </source>
</evidence>
<sequence>MIALKLPPSRPRRRPHELSFSADERPPLATSVMLGFQHAVMALALLAYTLALARTAALTVDQTRDLLAVTIIAMAIGTALQSWGGRFGSGSLMIHMPSVFMVPLAAPVIAQTGPGGMVTMTIVSALATLAIAPLLPRLRGLFPPIVAGLVVLIGGMSLVAEAVEHSWSLGHDFEIDIPSLIMSSITLSLIVGLSVWGNRRLKLLALLIGIVGGILAAFVMGRLDGGAMLLSTPPVSVPMPVSPVFDIPVSVLIGLAFIAILTQIDTVGSLILLDKMDDADWRRPDMKQASRGVLAAGITDLVGGLIGAMPTATSSANIGLAHASAVTSRVVGLATAVLLLAVAFLPQVTLALTLIPTPVIGAIELYAAAFLMAAGIDLIASRELDTRGIFVVGLSLLGGVTVLLMPGLAERAHPALRHLVGSGFIVTGVIAILLNLIFRLGIRRQISVKLAADGPPVPIQITDFIEEAGGAWAARRDVVRRAALAAVEAAEAIDHAGGDRRVTGVGGSFDELNLDIELVHTGAPMPVGDVAVADLESLLDGDDDSAIDAAMSSISGTLLRRLADRLSSRPGPEPGTSILRLHFEH</sequence>
<reference evidence="9 10" key="1">
    <citation type="submission" date="2016-11" db="EMBL/GenBank/DDBJ databases">
        <authorList>
            <person name="Jaros S."/>
            <person name="Januszkiewicz K."/>
            <person name="Wedrychowicz H."/>
        </authorList>
    </citation>
    <scope>NUCLEOTIDE SEQUENCE [LARGE SCALE GENOMIC DNA]</scope>
    <source>
        <strain evidence="9 10">DSM 19436</strain>
    </source>
</reference>
<dbReference type="EMBL" id="FQUP01000001">
    <property type="protein sequence ID" value="SHE84601.1"/>
    <property type="molecule type" value="Genomic_DNA"/>
</dbReference>
<evidence type="ECO:0000256" key="1">
    <source>
        <dbReference type="ARBA" id="ARBA00004141"/>
    </source>
</evidence>
<feature type="region of interest" description="Disordered" evidence="7">
    <location>
        <begin position="1"/>
        <end position="21"/>
    </location>
</feature>
<keyword evidence="4 8" id="KW-0812">Transmembrane</keyword>
<feature type="transmembrane region" description="Helical" evidence="8">
    <location>
        <begin position="415"/>
        <end position="438"/>
    </location>
</feature>
<dbReference type="Proteomes" id="UP000184485">
    <property type="component" value="Unassembled WGS sequence"/>
</dbReference>
<dbReference type="GO" id="GO:0005886">
    <property type="term" value="C:plasma membrane"/>
    <property type="evidence" value="ECO:0007669"/>
    <property type="project" value="TreeGrafter"/>
</dbReference>
<feature type="transmembrane region" description="Helical" evidence="8">
    <location>
        <begin position="28"/>
        <end position="53"/>
    </location>
</feature>
<comment type="similarity">
    <text evidence="2">Belongs to the nucleobase:cation symporter-2 (NCS2) (TC 2.A.40) family.</text>
</comment>
<name>A0A1M4WTH9_9HYPH</name>
<feature type="transmembrane region" description="Helical" evidence="8">
    <location>
        <begin position="65"/>
        <end position="84"/>
    </location>
</feature>
<dbReference type="AlphaFoldDB" id="A0A1M4WTH9"/>
<evidence type="ECO:0000256" key="4">
    <source>
        <dbReference type="ARBA" id="ARBA00022692"/>
    </source>
</evidence>
<protein>
    <submittedName>
        <fullName evidence="9">Xanthine/uracil permease</fullName>
    </submittedName>
</protein>
<comment type="subcellular location">
    <subcellularLocation>
        <location evidence="1">Membrane</location>
        <topology evidence="1">Multi-pass membrane protein</topology>
    </subcellularLocation>
</comment>
<dbReference type="OrthoDB" id="9805749at2"/>
<proteinExistence type="inferred from homology"/>
<organism evidence="9 10">
    <name type="scientific">Kaistia soli DSM 19436</name>
    <dbReference type="NCBI Taxonomy" id="1122133"/>
    <lineage>
        <taxon>Bacteria</taxon>
        <taxon>Pseudomonadati</taxon>
        <taxon>Pseudomonadota</taxon>
        <taxon>Alphaproteobacteria</taxon>
        <taxon>Hyphomicrobiales</taxon>
        <taxon>Kaistiaceae</taxon>
        <taxon>Kaistia</taxon>
    </lineage>
</organism>
<evidence type="ECO:0000256" key="6">
    <source>
        <dbReference type="ARBA" id="ARBA00023136"/>
    </source>
</evidence>
<evidence type="ECO:0000256" key="2">
    <source>
        <dbReference type="ARBA" id="ARBA00008821"/>
    </source>
</evidence>
<dbReference type="Pfam" id="PF00860">
    <property type="entry name" value="Xan_ur_permease"/>
    <property type="match status" value="1"/>
</dbReference>
<keyword evidence="3" id="KW-0813">Transport</keyword>
<dbReference type="RefSeq" id="WP_084526867.1">
    <property type="nucleotide sequence ID" value="NZ_FQUP01000001.1"/>
</dbReference>
<keyword evidence="6 8" id="KW-0472">Membrane</keyword>
<feature type="transmembrane region" description="Helical" evidence="8">
    <location>
        <begin position="354"/>
        <end position="376"/>
    </location>
</feature>
<feature type="transmembrane region" description="Helical" evidence="8">
    <location>
        <begin position="388"/>
        <end position="409"/>
    </location>
</feature>
<gene>
    <name evidence="9" type="ORF">SAMN02745157_1067</name>
</gene>
<dbReference type="STRING" id="1122133.SAMN02745157_1067"/>
<dbReference type="PANTHER" id="PTHR42810">
    <property type="entry name" value="PURINE PERMEASE C1399.01C-RELATED"/>
    <property type="match status" value="1"/>
</dbReference>
<dbReference type="NCBIfam" id="NF037981">
    <property type="entry name" value="NCS2_1"/>
    <property type="match status" value="1"/>
</dbReference>
<dbReference type="GO" id="GO:0042907">
    <property type="term" value="F:xanthine transmembrane transporter activity"/>
    <property type="evidence" value="ECO:0007669"/>
    <property type="project" value="TreeGrafter"/>
</dbReference>
<evidence type="ECO:0000313" key="9">
    <source>
        <dbReference type="EMBL" id="SHE84601.1"/>
    </source>
</evidence>